<evidence type="ECO:0000313" key="1">
    <source>
        <dbReference type="EMBL" id="KAH6942371.1"/>
    </source>
</evidence>
<organism evidence="1 2">
    <name type="scientific">Hyalomma asiaticum</name>
    <name type="common">Tick</name>
    <dbReference type="NCBI Taxonomy" id="266040"/>
    <lineage>
        <taxon>Eukaryota</taxon>
        <taxon>Metazoa</taxon>
        <taxon>Ecdysozoa</taxon>
        <taxon>Arthropoda</taxon>
        <taxon>Chelicerata</taxon>
        <taxon>Arachnida</taxon>
        <taxon>Acari</taxon>
        <taxon>Parasitiformes</taxon>
        <taxon>Ixodida</taxon>
        <taxon>Ixodoidea</taxon>
        <taxon>Ixodidae</taxon>
        <taxon>Hyalomminae</taxon>
        <taxon>Hyalomma</taxon>
    </lineage>
</organism>
<accession>A0ACB7T7Z1</accession>
<proteinExistence type="predicted"/>
<sequence length="169" mass="19536">MTTRWRLGRCRTRNDWANSAQKPSAFADPGFTNYRATPDSAIENPTPLDPCFATILRYYRENRQLYPRPHSKLSAAEATALRRLQTNTYINLHTLHLIYPTAYRDICPWRGATPKLFHITWECAEHVEEHDTNGTWAEWEALLSSPALVDQLRLIHRAERMARASGSLE</sequence>
<evidence type="ECO:0000313" key="2">
    <source>
        <dbReference type="Proteomes" id="UP000821845"/>
    </source>
</evidence>
<gene>
    <name evidence="1" type="ORF">HPB50_004230</name>
</gene>
<dbReference type="Proteomes" id="UP000821845">
    <property type="component" value="Chromosome 10"/>
</dbReference>
<comment type="caution">
    <text evidence="1">The sequence shown here is derived from an EMBL/GenBank/DDBJ whole genome shotgun (WGS) entry which is preliminary data.</text>
</comment>
<protein>
    <submittedName>
        <fullName evidence="1">Uncharacterized protein</fullName>
    </submittedName>
</protein>
<reference evidence="1" key="1">
    <citation type="submission" date="2020-05" db="EMBL/GenBank/DDBJ databases">
        <title>Large-scale comparative analyses of tick genomes elucidate their genetic diversity and vector capacities.</title>
        <authorList>
            <person name="Jia N."/>
            <person name="Wang J."/>
            <person name="Shi W."/>
            <person name="Du L."/>
            <person name="Sun Y."/>
            <person name="Zhan W."/>
            <person name="Jiang J."/>
            <person name="Wang Q."/>
            <person name="Zhang B."/>
            <person name="Ji P."/>
            <person name="Sakyi L.B."/>
            <person name="Cui X."/>
            <person name="Yuan T."/>
            <person name="Jiang B."/>
            <person name="Yang W."/>
            <person name="Lam T.T.-Y."/>
            <person name="Chang Q."/>
            <person name="Ding S."/>
            <person name="Wang X."/>
            <person name="Zhu J."/>
            <person name="Ruan X."/>
            <person name="Zhao L."/>
            <person name="Wei J."/>
            <person name="Que T."/>
            <person name="Du C."/>
            <person name="Cheng J."/>
            <person name="Dai P."/>
            <person name="Han X."/>
            <person name="Huang E."/>
            <person name="Gao Y."/>
            <person name="Liu J."/>
            <person name="Shao H."/>
            <person name="Ye R."/>
            <person name="Li L."/>
            <person name="Wei W."/>
            <person name="Wang X."/>
            <person name="Wang C."/>
            <person name="Yang T."/>
            <person name="Huo Q."/>
            <person name="Li W."/>
            <person name="Guo W."/>
            <person name="Chen H."/>
            <person name="Zhou L."/>
            <person name="Ni X."/>
            <person name="Tian J."/>
            <person name="Zhou Y."/>
            <person name="Sheng Y."/>
            <person name="Liu T."/>
            <person name="Pan Y."/>
            <person name="Xia L."/>
            <person name="Li J."/>
            <person name="Zhao F."/>
            <person name="Cao W."/>
        </authorList>
    </citation>
    <scope>NUCLEOTIDE SEQUENCE</scope>
    <source>
        <strain evidence="1">Hyas-2018</strain>
    </source>
</reference>
<keyword evidence="2" id="KW-1185">Reference proteome</keyword>
<name>A0ACB7T7Z1_HYAAI</name>
<dbReference type="EMBL" id="CM023490">
    <property type="protein sequence ID" value="KAH6942371.1"/>
    <property type="molecule type" value="Genomic_DNA"/>
</dbReference>